<organism evidence="3 4">
    <name type="scientific">Marasmiellus scandens</name>
    <dbReference type="NCBI Taxonomy" id="2682957"/>
    <lineage>
        <taxon>Eukaryota</taxon>
        <taxon>Fungi</taxon>
        <taxon>Dikarya</taxon>
        <taxon>Basidiomycota</taxon>
        <taxon>Agaricomycotina</taxon>
        <taxon>Agaricomycetes</taxon>
        <taxon>Agaricomycetidae</taxon>
        <taxon>Agaricales</taxon>
        <taxon>Marasmiineae</taxon>
        <taxon>Omphalotaceae</taxon>
        <taxon>Marasmiellus</taxon>
    </lineage>
</organism>
<feature type="signal peptide" evidence="2">
    <location>
        <begin position="1"/>
        <end position="18"/>
    </location>
</feature>
<keyword evidence="4" id="KW-1185">Reference proteome</keyword>
<name>A0ABR1J185_9AGAR</name>
<evidence type="ECO:0000313" key="4">
    <source>
        <dbReference type="Proteomes" id="UP001498398"/>
    </source>
</evidence>
<evidence type="ECO:0000256" key="2">
    <source>
        <dbReference type="SAM" id="SignalP"/>
    </source>
</evidence>
<accession>A0ABR1J185</accession>
<keyword evidence="2" id="KW-0732">Signal</keyword>
<gene>
    <name evidence="3" type="ORF">VKT23_015232</name>
</gene>
<sequence length="457" mass="47680">MTLTPLWLLTVLCAPGLPFHIVVTEEANTAGRKLHGDTHPVVHAGHVAVVLVGLELELAKLGLKIAIADIIPPSNQNVPAVTEEANDKDPPLAQRGYKSQPSSYSSDSISSPSSSSITTNTSNTSVDFQSLFPTSSNFGPAALLYPSTLTNRMNYDEASVPHNNDQDGFSIPRPTIELPLDELLSNVDSPRPWSLSFFFTSHSDSQNRAEDDTHTFATNFNPSNAFFVPNIPAYHQNDVIMQSVLIMDDSNNSEDHTMTFSDLNQNTSPLTTQPLTLHPASFTNSFNPETSNDNSSVDSDDEASSDADSASSVAAVNNLPPSTSAPTPTPTPSAALASGSAGRGRFGKAAGSTPRPHLTLRTGSSVSTRSGVVLGATPTSLNSTSRNRDEDDGASTPSGSAGSSVAAGSIIGGRGSGGSVTAPVGRTGAGASAMGTESGMFELRCDAYAALEEGLEW</sequence>
<feature type="compositionally biased region" description="Polar residues" evidence="1">
    <location>
        <begin position="258"/>
        <end position="290"/>
    </location>
</feature>
<feature type="compositionally biased region" description="Low complexity" evidence="1">
    <location>
        <begin position="394"/>
        <end position="409"/>
    </location>
</feature>
<dbReference type="EMBL" id="JBANRG010000050">
    <property type="protein sequence ID" value="KAK7444554.1"/>
    <property type="molecule type" value="Genomic_DNA"/>
</dbReference>
<feature type="compositionally biased region" description="Low complexity" evidence="1">
    <location>
        <begin position="359"/>
        <end position="375"/>
    </location>
</feature>
<feature type="region of interest" description="Disordered" evidence="1">
    <location>
        <begin position="80"/>
        <end position="122"/>
    </location>
</feature>
<feature type="compositionally biased region" description="Low complexity" evidence="1">
    <location>
        <begin position="306"/>
        <end position="340"/>
    </location>
</feature>
<reference evidence="3 4" key="1">
    <citation type="submission" date="2024-01" db="EMBL/GenBank/DDBJ databases">
        <title>A draft genome for the cacao thread blight pathogen Marasmiellus scandens.</title>
        <authorList>
            <person name="Baruah I.K."/>
            <person name="Leung J."/>
            <person name="Bukari Y."/>
            <person name="Amoako-Attah I."/>
            <person name="Meinhardt L.W."/>
            <person name="Bailey B.A."/>
            <person name="Cohen S.P."/>
        </authorList>
    </citation>
    <scope>NUCLEOTIDE SEQUENCE [LARGE SCALE GENOMIC DNA]</scope>
    <source>
        <strain evidence="3 4">GH-19</strain>
    </source>
</reference>
<comment type="caution">
    <text evidence="3">The sequence shown here is derived from an EMBL/GenBank/DDBJ whole genome shotgun (WGS) entry which is preliminary data.</text>
</comment>
<protein>
    <submittedName>
        <fullName evidence="3">Uncharacterized protein</fullName>
    </submittedName>
</protein>
<evidence type="ECO:0000256" key="1">
    <source>
        <dbReference type="SAM" id="MobiDB-lite"/>
    </source>
</evidence>
<feature type="compositionally biased region" description="Low complexity" evidence="1">
    <location>
        <begin position="99"/>
        <end position="122"/>
    </location>
</feature>
<evidence type="ECO:0000313" key="3">
    <source>
        <dbReference type="EMBL" id="KAK7444554.1"/>
    </source>
</evidence>
<dbReference type="Proteomes" id="UP001498398">
    <property type="component" value="Unassembled WGS sequence"/>
</dbReference>
<feature type="region of interest" description="Disordered" evidence="1">
    <location>
        <begin position="256"/>
        <end position="423"/>
    </location>
</feature>
<proteinExistence type="predicted"/>
<feature type="chain" id="PRO_5046931756" evidence="2">
    <location>
        <begin position="19"/>
        <end position="457"/>
    </location>
</feature>